<evidence type="ECO:0000313" key="1">
    <source>
        <dbReference type="EMBL" id="EFL45280.1"/>
    </source>
</evidence>
<dbReference type="Proteomes" id="UP000003610">
    <property type="component" value="Unassembled WGS sequence"/>
</dbReference>
<sequence>MKMEIWNCLQHFLPFAVLTLVWKHNHGFPFKGKQIGGSRLLFSSCKPNVWCGETTHNGSGHFVRHQCKCLAGEDIKQLLTKQASRSPVLIVPTIIIDLACFAIHCQDATIGNLVLRIDVPEYRFSLLRYTNGISLHQICQSVSVKPDEAAEVFKE</sequence>
<protein>
    <submittedName>
        <fullName evidence="1">Uncharacterized protein</fullName>
    </submittedName>
</protein>
<reference evidence="1 2" key="1">
    <citation type="submission" date="2010-08" db="EMBL/GenBank/DDBJ databases">
        <authorList>
            <person name="Durkin A.S."/>
            <person name="Madupu R."/>
            <person name="Torralba M."/>
            <person name="Gillis M."/>
            <person name="Methe B."/>
            <person name="Sutton G."/>
            <person name="Nelson K.E."/>
        </authorList>
    </citation>
    <scope>NUCLEOTIDE SEQUENCE [LARGE SCALE GENOMIC DNA]</scope>
    <source>
        <strain evidence="1 2">FB035-09AN</strain>
    </source>
</reference>
<proteinExistence type="predicted"/>
<dbReference type="AlphaFoldDB" id="E1KT99"/>
<organism evidence="1 2">
    <name type="scientific">Prevotella disiens FB035-09AN</name>
    <dbReference type="NCBI Taxonomy" id="866771"/>
    <lineage>
        <taxon>Bacteria</taxon>
        <taxon>Pseudomonadati</taxon>
        <taxon>Bacteroidota</taxon>
        <taxon>Bacteroidia</taxon>
        <taxon>Bacteroidales</taxon>
        <taxon>Prevotellaceae</taxon>
        <taxon>Prevotella</taxon>
    </lineage>
</organism>
<gene>
    <name evidence="1" type="ORF">HMPREF9296_0374</name>
</gene>
<evidence type="ECO:0000313" key="2">
    <source>
        <dbReference type="Proteomes" id="UP000003610"/>
    </source>
</evidence>
<comment type="caution">
    <text evidence="1">The sequence shown here is derived from an EMBL/GenBank/DDBJ whole genome shotgun (WGS) entry which is preliminary data.</text>
</comment>
<dbReference type="EMBL" id="AEDO01000052">
    <property type="protein sequence ID" value="EFL45280.1"/>
    <property type="molecule type" value="Genomic_DNA"/>
</dbReference>
<accession>E1KT99</accession>
<name>E1KT99_9BACT</name>